<dbReference type="InterPro" id="IPR004839">
    <property type="entry name" value="Aminotransferase_I/II_large"/>
</dbReference>
<dbReference type="InterPro" id="IPR022834">
    <property type="entry name" value="AONS_Proteobacteria"/>
</dbReference>
<proteinExistence type="inferred from homology"/>
<evidence type="ECO:0000256" key="1">
    <source>
        <dbReference type="ARBA" id="ARBA00001933"/>
    </source>
</evidence>
<dbReference type="CDD" id="cd06454">
    <property type="entry name" value="KBL_like"/>
    <property type="match status" value="1"/>
</dbReference>
<comment type="caution">
    <text evidence="11">The sequence shown here is derived from an EMBL/GenBank/DDBJ whole genome shotgun (WGS) entry which is preliminary data.</text>
</comment>
<evidence type="ECO:0000256" key="4">
    <source>
        <dbReference type="ARBA" id="ARBA00011738"/>
    </source>
</evidence>
<feature type="binding site" evidence="9">
    <location>
        <position position="236"/>
    </location>
    <ligand>
        <name>pyridoxal 5'-phosphate</name>
        <dbReference type="ChEBI" id="CHEBI:597326"/>
    </ligand>
</feature>
<feature type="binding site" evidence="9">
    <location>
        <position position="133"/>
    </location>
    <ligand>
        <name>substrate</name>
    </ligand>
</feature>
<organism evidence="11 12">
    <name type="scientific">Modicisalibacter luteus</name>
    <dbReference type="NCBI Taxonomy" id="453962"/>
    <lineage>
        <taxon>Bacteria</taxon>
        <taxon>Pseudomonadati</taxon>
        <taxon>Pseudomonadota</taxon>
        <taxon>Gammaproteobacteria</taxon>
        <taxon>Oceanospirillales</taxon>
        <taxon>Halomonadaceae</taxon>
        <taxon>Modicisalibacter</taxon>
    </lineage>
</organism>
<comment type="cofactor">
    <cofactor evidence="1 9">
        <name>pyridoxal 5'-phosphate</name>
        <dbReference type="ChEBI" id="CHEBI:597326"/>
    </cofactor>
</comment>
<gene>
    <name evidence="9 11" type="primary">bioF</name>
    <name evidence="11" type="ORF">ACFOEI_09830</name>
</gene>
<evidence type="ECO:0000256" key="9">
    <source>
        <dbReference type="HAMAP-Rule" id="MF_01693"/>
    </source>
</evidence>
<comment type="subunit">
    <text evidence="4 9">Homodimer.</text>
</comment>
<name>A0ABV7M0U6_9GAMM</name>
<dbReference type="PANTHER" id="PTHR13693:SF100">
    <property type="entry name" value="8-AMINO-7-OXONONANOATE SYNTHASE"/>
    <property type="match status" value="1"/>
</dbReference>
<evidence type="ECO:0000256" key="3">
    <source>
        <dbReference type="ARBA" id="ARBA00010008"/>
    </source>
</evidence>
<dbReference type="InterPro" id="IPR015422">
    <property type="entry name" value="PyrdxlP-dep_Trfase_small"/>
</dbReference>
<feature type="binding site" evidence="9">
    <location>
        <position position="21"/>
    </location>
    <ligand>
        <name>substrate</name>
    </ligand>
</feature>
<dbReference type="EC" id="2.3.1.47" evidence="9"/>
<dbReference type="PANTHER" id="PTHR13693">
    <property type="entry name" value="CLASS II AMINOTRANSFERASE/8-AMINO-7-OXONONANOATE SYNTHASE"/>
    <property type="match status" value="1"/>
</dbReference>
<evidence type="ECO:0000256" key="8">
    <source>
        <dbReference type="ARBA" id="ARBA00047715"/>
    </source>
</evidence>
<dbReference type="Proteomes" id="UP001595640">
    <property type="component" value="Unassembled WGS sequence"/>
</dbReference>
<evidence type="ECO:0000256" key="7">
    <source>
        <dbReference type="ARBA" id="ARBA00022898"/>
    </source>
</evidence>
<feature type="binding site" evidence="9">
    <location>
        <position position="208"/>
    </location>
    <ligand>
        <name>pyridoxal 5'-phosphate</name>
        <dbReference type="ChEBI" id="CHEBI:597326"/>
    </ligand>
</feature>
<dbReference type="InterPro" id="IPR015421">
    <property type="entry name" value="PyrdxlP-dep_Trfase_major"/>
</dbReference>
<evidence type="ECO:0000256" key="6">
    <source>
        <dbReference type="ARBA" id="ARBA00022756"/>
    </source>
</evidence>
<dbReference type="InterPro" id="IPR004723">
    <property type="entry name" value="AONS_Archaea/Proteobacteria"/>
</dbReference>
<keyword evidence="5 9" id="KW-0808">Transferase</keyword>
<dbReference type="Pfam" id="PF00155">
    <property type="entry name" value="Aminotran_1_2"/>
    <property type="match status" value="1"/>
</dbReference>
<sequence length="396" mass="43603">MMWRQQIERRLRQQRERRLWRQRLPLSLLPDQRVSDGRQTLCDFAGNDYLGLARDPRLAEAQAEGARRYGAGSGASHLVSGHLEAHHILEERLAALTGRPRALLFSTGYMANLGTLQMLCTDGMQVYHDRLNHASLLDGTHVGEARSRRFHHRDYDDLERLLARSRSDVPRLVVSDGVFSMDGDIADIASLATTCTRFDACLMIDDAHGIGVIGENGSGCVGPRFGPDQVPVLVGTLGKALGSAGAFVAGEGDLIEALIQFARPYIYTTAQPPGVACATLRALDILDQEPERRHRLYENIRYWRSGADQLGLPLISSLSPIQPVLLRDSQRVMHWGRSLRESGFLVGAIREPTVPKGQARLRVTLSAAHTQAQIDALLDALARLAVTAPFEEAPAT</sequence>
<feature type="domain" description="Aminotransferase class I/classII large" evidence="10">
    <location>
        <begin position="42"/>
        <end position="381"/>
    </location>
</feature>
<evidence type="ECO:0000313" key="12">
    <source>
        <dbReference type="Proteomes" id="UP001595640"/>
    </source>
</evidence>
<feature type="binding site" evidence="9">
    <location>
        <begin position="108"/>
        <end position="109"/>
    </location>
    <ligand>
        <name>pyridoxal 5'-phosphate</name>
        <dbReference type="ChEBI" id="CHEBI:597326"/>
    </ligand>
</feature>
<dbReference type="InterPro" id="IPR001917">
    <property type="entry name" value="Aminotrans_II_pyridoxalP_BS"/>
</dbReference>
<keyword evidence="12" id="KW-1185">Reference proteome</keyword>
<evidence type="ECO:0000259" key="10">
    <source>
        <dbReference type="Pfam" id="PF00155"/>
    </source>
</evidence>
<dbReference type="SUPFAM" id="SSF53383">
    <property type="entry name" value="PLP-dependent transferases"/>
    <property type="match status" value="1"/>
</dbReference>
<dbReference type="PROSITE" id="PS00599">
    <property type="entry name" value="AA_TRANSFER_CLASS_2"/>
    <property type="match status" value="1"/>
</dbReference>
<comment type="catalytic activity">
    <reaction evidence="8 9">
        <text>6-carboxyhexanoyl-[ACP] + L-alanine + H(+) = (8S)-8-amino-7-oxononanoate + holo-[ACP] + CO2</text>
        <dbReference type="Rhea" id="RHEA:42288"/>
        <dbReference type="Rhea" id="RHEA-COMP:9685"/>
        <dbReference type="Rhea" id="RHEA-COMP:9955"/>
        <dbReference type="ChEBI" id="CHEBI:15378"/>
        <dbReference type="ChEBI" id="CHEBI:16526"/>
        <dbReference type="ChEBI" id="CHEBI:57972"/>
        <dbReference type="ChEBI" id="CHEBI:64479"/>
        <dbReference type="ChEBI" id="CHEBI:78846"/>
        <dbReference type="ChEBI" id="CHEBI:149468"/>
        <dbReference type="EC" id="2.3.1.47"/>
    </reaction>
</comment>
<keyword evidence="7 9" id="KW-0663">Pyridoxal phosphate</keyword>
<feature type="binding site" evidence="9">
    <location>
        <position position="180"/>
    </location>
    <ligand>
        <name>pyridoxal 5'-phosphate</name>
        <dbReference type="ChEBI" id="CHEBI:597326"/>
    </ligand>
</feature>
<accession>A0ABV7M0U6</accession>
<dbReference type="Gene3D" id="3.90.1150.10">
    <property type="entry name" value="Aspartate Aminotransferase, domain 1"/>
    <property type="match status" value="1"/>
</dbReference>
<keyword evidence="6 9" id="KW-0093">Biotin biosynthesis</keyword>
<keyword evidence="11" id="KW-0012">Acyltransferase</keyword>
<evidence type="ECO:0000313" key="11">
    <source>
        <dbReference type="EMBL" id="MFC3292369.1"/>
    </source>
</evidence>
<comment type="function">
    <text evidence="9">Catalyzes the decarboxylative condensation of pimeloyl-[acyl-carrier protein] and L-alanine to produce 8-amino-7-oxononanoate (AON), [acyl-carrier protein], and carbon dioxide.</text>
</comment>
<dbReference type="EMBL" id="JBHRUH010000015">
    <property type="protein sequence ID" value="MFC3292369.1"/>
    <property type="molecule type" value="Genomic_DNA"/>
</dbReference>
<comment type="pathway">
    <text evidence="2 9">Cofactor biosynthesis; biotin biosynthesis.</text>
</comment>
<protein>
    <recommendedName>
        <fullName evidence="9">8-amino-7-oxononanoate synthase</fullName>
        <shortName evidence="9">AONS</shortName>
        <ecNumber evidence="9">2.3.1.47</ecNumber>
    </recommendedName>
    <alternativeName>
        <fullName evidence="9">7-keto-8-amino-pelargonic acid synthase</fullName>
        <shortName evidence="9">7-KAP synthase</shortName>
        <shortName evidence="9">KAPA synthase</shortName>
    </alternativeName>
    <alternativeName>
        <fullName evidence="9">8-amino-7-ketopelargonate synthase</fullName>
    </alternativeName>
</protein>
<evidence type="ECO:0000256" key="5">
    <source>
        <dbReference type="ARBA" id="ARBA00022679"/>
    </source>
</evidence>
<dbReference type="HAMAP" id="MF_01693">
    <property type="entry name" value="BioF_aminotrans_2"/>
    <property type="match status" value="1"/>
</dbReference>
<dbReference type="InterPro" id="IPR015424">
    <property type="entry name" value="PyrdxlP-dep_Trfase"/>
</dbReference>
<feature type="modified residue" description="N6-(pyridoxal phosphate)lysine" evidence="9">
    <location>
        <position position="239"/>
    </location>
</feature>
<reference evidence="12" key="1">
    <citation type="journal article" date="2019" name="Int. J. Syst. Evol. Microbiol.">
        <title>The Global Catalogue of Microorganisms (GCM) 10K type strain sequencing project: providing services to taxonomists for standard genome sequencing and annotation.</title>
        <authorList>
            <consortium name="The Broad Institute Genomics Platform"/>
            <consortium name="The Broad Institute Genome Sequencing Center for Infectious Disease"/>
            <person name="Wu L."/>
            <person name="Ma J."/>
        </authorList>
    </citation>
    <scope>NUCLEOTIDE SEQUENCE [LARGE SCALE GENOMIC DNA]</scope>
    <source>
        <strain evidence="12">KCTC 12847</strain>
    </source>
</reference>
<evidence type="ECO:0000256" key="2">
    <source>
        <dbReference type="ARBA" id="ARBA00004746"/>
    </source>
</evidence>
<dbReference type="InterPro" id="IPR050087">
    <property type="entry name" value="AON_synthase_class-II"/>
</dbReference>
<comment type="similarity">
    <text evidence="3 9">Belongs to the class-II pyridoxal-phosphate-dependent aminotransferase family. BioF subfamily.</text>
</comment>
<dbReference type="Gene3D" id="3.40.640.10">
    <property type="entry name" value="Type I PLP-dependent aspartate aminotransferase-like (Major domain)"/>
    <property type="match status" value="1"/>
</dbReference>
<dbReference type="RefSeq" id="WP_211213429.1">
    <property type="nucleotide sequence ID" value="NZ_BMXD01000002.1"/>
</dbReference>
<dbReference type="GO" id="GO:0008710">
    <property type="term" value="F:8-amino-7-oxononanoate synthase activity"/>
    <property type="evidence" value="ECO:0007669"/>
    <property type="project" value="UniProtKB-EC"/>
</dbReference>
<feature type="binding site" evidence="9">
    <location>
        <position position="353"/>
    </location>
    <ligand>
        <name>substrate</name>
    </ligand>
</feature>
<dbReference type="NCBIfam" id="TIGR00858">
    <property type="entry name" value="bioF"/>
    <property type="match status" value="1"/>
</dbReference>